<sequence>MGKTKECVIQTGALYPIPVILTSLATSTEAKTTSYLIFFFFIAIVLLTFGGRSGLTSLNESEITCSTRHFQSEIPNQAWYMRTPAQMFLGGLLPFSIIYSMMDDIYASLYSLKVCVYLQCRSVFRGGSIAIFMFAYGLYFYARAKAKISLSLLKFVGYNACIFYAVFLILGTIGFYASSIGFHYMGRVLERRD</sequence>
<dbReference type="InterPro" id="IPR004240">
    <property type="entry name" value="EMP70"/>
</dbReference>
<evidence type="ECO:0000256" key="8">
    <source>
        <dbReference type="ARBA" id="ARBA00023034"/>
    </source>
</evidence>
<dbReference type="PANTHER" id="PTHR10766">
    <property type="entry name" value="TRANSMEMBRANE 9 SUPERFAMILY PROTEIN"/>
    <property type="match status" value="1"/>
</dbReference>
<evidence type="ECO:0000256" key="1">
    <source>
        <dbReference type="ARBA" id="ARBA00004337"/>
    </source>
</evidence>
<name>A0AAW0M8D7_QUESU</name>
<comment type="caution">
    <text evidence="10">Lacks conserved residue(s) required for the propagation of feature annotation.</text>
</comment>
<evidence type="ECO:0000256" key="2">
    <source>
        <dbReference type="ARBA" id="ARBA00004653"/>
    </source>
</evidence>
<feature type="transmembrane region" description="Helical" evidence="10">
    <location>
        <begin position="162"/>
        <end position="185"/>
    </location>
</feature>
<feature type="transmembrane region" description="Helical" evidence="10">
    <location>
        <begin position="33"/>
        <end position="51"/>
    </location>
</feature>
<accession>A0AAW0M8D7</accession>
<gene>
    <name evidence="11" type="primary">TMN5_6</name>
    <name evidence="11" type="ORF">CFP56_009566</name>
</gene>
<comment type="subcellular location">
    <subcellularLocation>
        <location evidence="1">Endosome membrane</location>
        <topology evidence="1">Multi-pass membrane protein</topology>
    </subcellularLocation>
    <subcellularLocation>
        <location evidence="2">Golgi apparatus membrane</location>
        <topology evidence="2">Multi-pass membrane protein</topology>
    </subcellularLocation>
</comment>
<evidence type="ECO:0000313" key="12">
    <source>
        <dbReference type="Proteomes" id="UP000237347"/>
    </source>
</evidence>
<dbReference type="GO" id="GO:0010008">
    <property type="term" value="C:endosome membrane"/>
    <property type="evidence" value="ECO:0007669"/>
    <property type="project" value="UniProtKB-SubCell"/>
</dbReference>
<dbReference type="EMBL" id="PKMF04000016">
    <property type="protein sequence ID" value="KAK7859009.1"/>
    <property type="molecule type" value="Genomic_DNA"/>
</dbReference>
<reference evidence="11 12" key="1">
    <citation type="journal article" date="2018" name="Sci. Data">
        <title>The draft genome sequence of cork oak.</title>
        <authorList>
            <person name="Ramos A.M."/>
            <person name="Usie A."/>
            <person name="Barbosa P."/>
            <person name="Barros P.M."/>
            <person name="Capote T."/>
            <person name="Chaves I."/>
            <person name="Simoes F."/>
            <person name="Abreu I."/>
            <person name="Carrasquinho I."/>
            <person name="Faro C."/>
            <person name="Guimaraes J.B."/>
            <person name="Mendonca D."/>
            <person name="Nobrega F."/>
            <person name="Rodrigues L."/>
            <person name="Saibo N.J.M."/>
            <person name="Varela M.C."/>
            <person name="Egas C."/>
            <person name="Matos J."/>
            <person name="Miguel C.M."/>
            <person name="Oliveira M.M."/>
            <person name="Ricardo C.P."/>
            <person name="Goncalves S."/>
        </authorList>
    </citation>
    <scope>NUCLEOTIDE SEQUENCE [LARGE SCALE GENOMIC DNA]</scope>
    <source>
        <strain evidence="12">cv. HL8</strain>
    </source>
</reference>
<keyword evidence="12" id="KW-1185">Reference proteome</keyword>
<feature type="transmembrane region" description="Helical" evidence="10">
    <location>
        <begin position="85"/>
        <end position="102"/>
    </location>
</feature>
<dbReference type="GO" id="GO:0072657">
    <property type="term" value="P:protein localization to membrane"/>
    <property type="evidence" value="ECO:0007669"/>
    <property type="project" value="TreeGrafter"/>
</dbReference>
<keyword evidence="7 10" id="KW-1133">Transmembrane helix</keyword>
<evidence type="ECO:0000256" key="9">
    <source>
        <dbReference type="ARBA" id="ARBA00023136"/>
    </source>
</evidence>
<keyword evidence="9 10" id="KW-0472">Membrane</keyword>
<dbReference type="GO" id="GO:0000139">
    <property type="term" value="C:Golgi membrane"/>
    <property type="evidence" value="ECO:0007669"/>
    <property type="project" value="UniProtKB-SubCell"/>
</dbReference>
<evidence type="ECO:0000256" key="4">
    <source>
        <dbReference type="ARBA" id="ARBA00022692"/>
    </source>
</evidence>
<feature type="transmembrane region" description="Helical" evidence="10">
    <location>
        <begin position="123"/>
        <end position="142"/>
    </location>
</feature>
<comment type="caution">
    <text evidence="11">The sequence shown here is derived from an EMBL/GenBank/DDBJ whole genome shotgun (WGS) entry which is preliminary data.</text>
</comment>
<evidence type="ECO:0000256" key="5">
    <source>
        <dbReference type="ARBA" id="ARBA00022729"/>
    </source>
</evidence>
<evidence type="ECO:0000313" key="11">
    <source>
        <dbReference type="EMBL" id="KAK7859009.1"/>
    </source>
</evidence>
<dbReference type="PANTHER" id="PTHR10766:SF119">
    <property type="entry name" value="TRANSMEMBRANE 9 SUPERFAMILY MEMBER 5"/>
    <property type="match status" value="1"/>
</dbReference>
<evidence type="ECO:0000256" key="3">
    <source>
        <dbReference type="ARBA" id="ARBA00005227"/>
    </source>
</evidence>
<keyword evidence="5" id="KW-0732">Signal</keyword>
<dbReference type="Proteomes" id="UP000237347">
    <property type="component" value="Unassembled WGS sequence"/>
</dbReference>
<dbReference type="Pfam" id="PF02990">
    <property type="entry name" value="EMP70"/>
    <property type="match status" value="1"/>
</dbReference>
<keyword evidence="4 10" id="KW-0812">Transmembrane</keyword>
<protein>
    <recommendedName>
        <fullName evidence="10">Transmembrane 9 superfamily member</fullName>
    </recommendedName>
</protein>
<keyword evidence="8" id="KW-0333">Golgi apparatus</keyword>
<evidence type="ECO:0000256" key="10">
    <source>
        <dbReference type="RuleBase" id="RU363079"/>
    </source>
</evidence>
<comment type="similarity">
    <text evidence="3 10">Belongs to the nonaspanin (TM9SF) (TC 9.A.2) family.</text>
</comment>
<dbReference type="AlphaFoldDB" id="A0AAW0M8D7"/>
<evidence type="ECO:0000256" key="7">
    <source>
        <dbReference type="ARBA" id="ARBA00022989"/>
    </source>
</evidence>
<evidence type="ECO:0000256" key="6">
    <source>
        <dbReference type="ARBA" id="ARBA00022753"/>
    </source>
</evidence>
<organism evidence="11 12">
    <name type="scientific">Quercus suber</name>
    <name type="common">Cork oak</name>
    <dbReference type="NCBI Taxonomy" id="58331"/>
    <lineage>
        <taxon>Eukaryota</taxon>
        <taxon>Viridiplantae</taxon>
        <taxon>Streptophyta</taxon>
        <taxon>Embryophyta</taxon>
        <taxon>Tracheophyta</taxon>
        <taxon>Spermatophyta</taxon>
        <taxon>Magnoliopsida</taxon>
        <taxon>eudicotyledons</taxon>
        <taxon>Gunneridae</taxon>
        <taxon>Pentapetalae</taxon>
        <taxon>rosids</taxon>
        <taxon>fabids</taxon>
        <taxon>Fagales</taxon>
        <taxon>Fagaceae</taxon>
        <taxon>Quercus</taxon>
    </lineage>
</organism>
<keyword evidence="6" id="KW-0967">Endosome</keyword>
<proteinExistence type="inferred from homology"/>